<dbReference type="Gene3D" id="1.10.20.10">
    <property type="entry name" value="Histone, subunit A"/>
    <property type="match status" value="1"/>
</dbReference>
<protein>
    <recommendedName>
        <fullName evidence="3">Transcription initiation factor TFIID subunit 8</fullName>
    </recommendedName>
</protein>
<evidence type="ECO:0000259" key="9">
    <source>
        <dbReference type="Pfam" id="PF10406"/>
    </source>
</evidence>
<evidence type="ECO:0000313" key="11">
    <source>
        <dbReference type="Proteomes" id="UP000267251"/>
    </source>
</evidence>
<dbReference type="CDD" id="cd00076">
    <property type="entry name" value="HFD_SF"/>
    <property type="match status" value="1"/>
</dbReference>
<dbReference type="GO" id="GO:0005669">
    <property type="term" value="C:transcription factor TFIID complex"/>
    <property type="evidence" value="ECO:0007669"/>
    <property type="project" value="InterPro"/>
</dbReference>
<feature type="compositionally biased region" description="Basic residues" evidence="7">
    <location>
        <begin position="143"/>
        <end position="165"/>
    </location>
</feature>
<dbReference type="OrthoDB" id="2193813at2759"/>
<feature type="compositionally biased region" description="Basic and acidic residues" evidence="7">
    <location>
        <begin position="280"/>
        <end position="305"/>
    </location>
</feature>
<sequence length="375" mass="40638">MSSMSNHPAPPSTPASRSVSVVSKEDIVATGSSTASRSSTASGSSISSGSSTSSGSSASSDHPKQPSHPPITHEQASQLTQRLIARFLSSAGFTDATQGSLLAFQSLLDQYTKEWAEIARRPRPSPTDLLTTLSSLGVNAQGLKHHLRKPAPKKPAKAKGSKSRSKSTPASGVLQDSASLFRQSLPSFPVTPPSTETHKPHRPAHIPSHLPEFPPSHTYQSTKVEDTSSRPMSWALEQRKRDARLVEDALRRMSTSLHPEWYGQVSSWHPSFSGPQGQKRSCDEISQSHEKPKTKAIRVDQRSDSDTVISKAEMNKDGGVDEGGEDKVKEVEIKREVEEDAKQEKKKDGTREEKVESGGKDKVEGGDRGSHQERG</sequence>
<feature type="region of interest" description="Disordered" evidence="7">
    <location>
        <begin position="118"/>
        <end position="235"/>
    </location>
</feature>
<dbReference type="InterPro" id="IPR006565">
    <property type="entry name" value="BTP"/>
</dbReference>
<dbReference type="InterPro" id="IPR037818">
    <property type="entry name" value="TAF8"/>
</dbReference>
<dbReference type="EMBL" id="KZ987883">
    <property type="protein sequence ID" value="RKP14114.1"/>
    <property type="molecule type" value="Genomic_DNA"/>
</dbReference>
<dbReference type="CDD" id="cd08049">
    <property type="entry name" value="TAF8"/>
    <property type="match status" value="1"/>
</dbReference>
<keyword evidence="5" id="KW-0804">Transcription</keyword>
<keyword evidence="4" id="KW-0805">Transcription regulation</keyword>
<dbReference type="PANTHER" id="PTHR46469">
    <property type="entry name" value="TRANSCRIPTION INITIATION FACTOR TFIID SUBUNIT 8"/>
    <property type="match status" value="1"/>
</dbReference>
<feature type="compositionally biased region" description="Low complexity" evidence="7">
    <location>
        <begin position="126"/>
        <end position="135"/>
    </location>
</feature>
<evidence type="ECO:0000256" key="1">
    <source>
        <dbReference type="ARBA" id="ARBA00004123"/>
    </source>
</evidence>
<feature type="compositionally biased region" description="Basic and acidic residues" evidence="7">
    <location>
        <begin position="313"/>
        <end position="375"/>
    </location>
</feature>
<evidence type="ECO:0000259" key="8">
    <source>
        <dbReference type="Pfam" id="PF07524"/>
    </source>
</evidence>
<evidence type="ECO:0000256" key="2">
    <source>
        <dbReference type="ARBA" id="ARBA00008767"/>
    </source>
</evidence>
<feature type="compositionally biased region" description="Polar residues" evidence="7">
    <location>
        <begin position="168"/>
        <end position="186"/>
    </location>
</feature>
<evidence type="ECO:0000256" key="3">
    <source>
        <dbReference type="ARBA" id="ARBA00017307"/>
    </source>
</evidence>
<gene>
    <name evidence="10" type="ORF">BJ684DRAFT_15547</name>
</gene>
<organism evidence="10 11">
    <name type="scientific">Piptocephalis cylindrospora</name>
    <dbReference type="NCBI Taxonomy" id="1907219"/>
    <lineage>
        <taxon>Eukaryota</taxon>
        <taxon>Fungi</taxon>
        <taxon>Fungi incertae sedis</taxon>
        <taxon>Zoopagomycota</taxon>
        <taxon>Zoopagomycotina</taxon>
        <taxon>Zoopagomycetes</taxon>
        <taxon>Zoopagales</taxon>
        <taxon>Piptocephalidaceae</taxon>
        <taxon>Piptocephalis</taxon>
    </lineage>
</organism>
<evidence type="ECO:0000256" key="7">
    <source>
        <dbReference type="SAM" id="MobiDB-lite"/>
    </source>
</evidence>
<dbReference type="GO" id="GO:0006367">
    <property type="term" value="P:transcription initiation at RNA polymerase II promoter"/>
    <property type="evidence" value="ECO:0007669"/>
    <property type="project" value="TreeGrafter"/>
</dbReference>
<evidence type="ECO:0000256" key="5">
    <source>
        <dbReference type="ARBA" id="ARBA00023163"/>
    </source>
</evidence>
<dbReference type="PANTHER" id="PTHR46469:SF1">
    <property type="entry name" value="TRANSCRIPTION INITIATION FACTOR TFIID SUBUNIT 8"/>
    <property type="match status" value="1"/>
</dbReference>
<evidence type="ECO:0000256" key="6">
    <source>
        <dbReference type="ARBA" id="ARBA00023242"/>
    </source>
</evidence>
<feature type="domain" description="Bromodomain associated" evidence="8">
    <location>
        <begin position="74"/>
        <end position="140"/>
    </location>
</feature>
<comment type="similarity">
    <text evidence="2">Belongs to the TAF8 family.</text>
</comment>
<reference evidence="11" key="1">
    <citation type="journal article" date="2018" name="Nat. Microbiol.">
        <title>Leveraging single-cell genomics to expand the fungal tree of life.</title>
        <authorList>
            <person name="Ahrendt S.R."/>
            <person name="Quandt C.A."/>
            <person name="Ciobanu D."/>
            <person name="Clum A."/>
            <person name="Salamov A."/>
            <person name="Andreopoulos B."/>
            <person name="Cheng J.F."/>
            <person name="Woyke T."/>
            <person name="Pelin A."/>
            <person name="Henrissat B."/>
            <person name="Reynolds N.K."/>
            <person name="Benny G.L."/>
            <person name="Smith M.E."/>
            <person name="James T.Y."/>
            <person name="Grigoriev I.V."/>
        </authorList>
    </citation>
    <scope>NUCLEOTIDE SEQUENCE [LARGE SCALE GENOMIC DNA]</scope>
</reference>
<name>A0A4P9Y5L4_9FUNG</name>
<feature type="compositionally biased region" description="Low complexity" evidence="7">
    <location>
        <begin position="29"/>
        <end position="60"/>
    </location>
</feature>
<feature type="domain" description="Transcription factor TFIID subunit 8 C-terminal" evidence="9">
    <location>
        <begin position="205"/>
        <end position="253"/>
    </location>
</feature>
<dbReference type="Proteomes" id="UP000267251">
    <property type="component" value="Unassembled WGS sequence"/>
</dbReference>
<feature type="compositionally biased region" description="Polar residues" evidence="7">
    <location>
        <begin position="264"/>
        <end position="279"/>
    </location>
</feature>
<evidence type="ECO:0000313" key="10">
    <source>
        <dbReference type="EMBL" id="RKP14114.1"/>
    </source>
</evidence>
<dbReference type="InterPro" id="IPR019473">
    <property type="entry name" value="TFIID_su8_C"/>
</dbReference>
<accession>A0A4P9Y5L4</accession>
<dbReference type="InterPro" id="IPR009072">
    <property type="entry name" value="Histone-fold"/>
</dbReference>
<comment type="subcellular location">
    <subcellularLocation>
        <location evidence="1">Nucleus</location>
    </subcellularLocation>
</comment>
<keyword evidence="11" id="KW-1185">Reference proteome</keyword>
<dbReference type="GO" id="GO:0046982">
    <property type="term" value="F:protein heterodimerization activity"/>
    <property type="evidence" value="ECO:0007669"/>
    <property type="project" value="InterPro"/>
</dbReference>
<proteinExistence type="inferred from homology"/>
<dbReference type="Pfam" id="PF10406">
    <property type="entry name" value="TAF8_C"/>
    <property type="match status" value="1"/>
</dbReference>
<dbReference type="Pfam" id="PF07524">
    <property type="entry name" value="Bromo_TP"/>
    <property type="match status" value="1"/>
</dbReference>
<keyword evidence="6" id="KW-0539">Nucleus</keyword>
<feature type="region of interest" description="Disordered" evidence="7">
    <location>
        <begin position="1"/>
        <end position="78"/>
    </location>
</feature>
<evidence type="ECO:0000256" key="4">
    <source>
        <dbReference type="ARBA" id="ARBA00023015"/>
    </source>
</evidence>
<dbReference type="AlphaFoldDB" id="A0A4P9Y5L4"/>
<feature type="region of interest" description="Disordered" evidence="7">
    <location>
        <begin position="258"/>
        <end position="375"/>
    </location>
</feature>